<dbReference type="SUPFAM" id="SSF52833">
    <property type="entry name" value="Thioredoxin-like"/>
    <property type="match status" value="1"/>
</dbReference>
<dbReference type="AlphaFoldDB" id="A0A0P7JNF0"/>
<evidence type="ECO:0008006" key="3">
    <source>
        <dbReference type="Google" id="ProtNLM"/>
    </source>
</evidence>
<dbReference type="Proteomes" id="UP000050471">
    <property type="component" value="Unassembled WGS sequence"/>
</dbReference>
<organism evidence="1 2">
    <name type="scientific">Aliiroseovarius crassostreae</name>
    <dbReference type="NCBI Taxonomy" id="154981"/>
    <lineage>
        <taxon>Bacteria</taxon>
        <taxon>Pseudomonadati</taxon>
        <taxon>Pseudomonadota</taxon>
        <taxon>Alphaproteobacteria</taxon>
        <taxon>Rhodobacterales</taxon>
        <taxon>Paracoccaceae</taxon>
        <taxon>Aliiroseovarius</taxon>
    </lineage>
</organism>
<name>A0A0P7JNF0_9RHOB</name>
<dbReference type="EMBL" id="LKBA01000017">
    <property type="protein sequence ID" value="KPN62642.1"/>
    <property type="molecule type" value="Genomic_DNA"/>
</dbReference>
<evidence type="ECO:0000313" key="2">
    <source>
        <dbReference type="Proteomes" id="UP000050471"/>
    </source>
</evidence>
<sequence>MTFRLLEGLSDSPSRFKVAAATDVKMNDMPKDTATKTATLHRMVMTDHMCPYGLKSKDLLERQGYQVEDRHLTSREEMDAFKVEHGVATTPQTRAFNVQRPWVFKDTTGRSEICRPWRGSHVAM</sequence>
<keyword evidence="2" id="KW-1185">Reference proteome</keyword>
<accession>A0A0P7JNF0</accession>
<comment type="caution">
    <text evidence="1">The sequence shown here is derived from an EMBL/GenBank/DDBJ whole genome shotgun (WGS) entry which is preliminary data.</text>
</comment>
<gene>
    <name evidence="1" type="ORF">AKJ29_00090</name>
</gene>
<dbReference type="InterPro" id="IPR036249">
    <property type="entry name" value="Thioredoxin-like_sf"/>
</dbReference>
<protein>
    <recommendedName>
        <fullName evidence="3">Glutaredoxin domain-containing protein</fullName>
    </recommendedName>
</protein>
<dbReference type="STRING" id="154981.AKJ29_00090"/>
<proteinExistence type="predicted"/>
<evidence type="ECO:0000313" key="1">
    <source>
        <dbReference type="EMBL" id="KPN62642.1"/>
    </source>
</evidence>
<reference evidence="1 2" key="1">
    <citation type="submission" date="2015-09" db="EMBL/GenBank/DDBJ databases">
        <title>Draft genome sequence of Aliiroseovarius crassostreae CV919-312TSm, the causative agent of Roseovarius Oyster Disease (formerly Juvenile Oyster Disease).</title>
        <authorList>
            <person name="Kessner L."/>
            <person name="Spinard E."/>
            <person name="Nelson D."/>
        </authorList>
    </citation>
    <scope>NUCLEOTIDE SEQUENCE [LARGE SCALE GENOMIC DNA]</scope>
    <source>
        <strain evidence="1 2">CV919-312</strain>
    </source>
</reference>